<evidence type="ECO:0000256" key="4">
    <source>
        <dbReference type="RuleBase" id="RU361277"/>
    </source>
</evidence>
<keyword evidence="2 4" id="KW-0862">Zinc</keyword>
<keyword evidence="1 4" id="KW-0479">Metal-binding</keyword>
<sequence length="349" mass="36979">MKSYQFEEYGEALVENTKENPTVSGNQVLVRISACGVCHSDIHIWEGYFGLGGDKKLDIRGKRELPFTLGHEIVGEVVAVGDAVKDVAIGDRRVVYPWIGCDNCNICASGNMHLCNQPQALGVDVDGGYSDHLLVPHSKYLLDYGDLPEELACTYTCSGLTAYSALRRVKSLTDDGTLLVIGCGGVGLAAMAIAKSVTNARIFVADIDPEKRQAGIDAGAEAAFDPNDPAQLKELRRVAGGGVNGAIDFVGAESSAQFGANALGRGGKLVIVGLFGGGFSMPLAMFPIKAIGIEGSYVGSLEEMHDLMELAKQGKLGKLTLDKRPMDQAYAALTDLQKGNVVGRVVLKN</sequence>
<dbReference type="PROSITE" id="PS00059">
    <property type="entry name" value="ADH_ZINC"/>
    <property type="match status" value="1"/>
</dbReference>
<dbReference type="SUPFAM" id="SSF50129">
    <property type="entry name" value="GroES-like"/>
    <property type="match status" value="1"/>
</dbReference>
<dbReference type="SUPFAM" id="SSF51735">
    <property type="entry name" value="NAD(P)-binding Rossmann-fold domains"/>
    <property type="match status" value="1"/>
</dbReference>
<protein>
    <submittedName>
        <fullName evidence="6">NAD-dependent alcohol dehydrogenase</fullName>
    </submittedName>
</protein>
<dbReference type="Gene3D" id="3.90.180.10">
    <property type="entry name" value="Medium-chain alcohol dehydrogenases, catalytic domain"/>
    <property type="match status" value="1"/>
</dbReference>
<dbReference type="InterPro" id="IPR036291">
    <property type="entry name" value="NAD(P)-bd_dom_sf"/>
</dbReference>
<dbReference type="CDD" id="cd08240">
    <property type="entry name" value="6_hydroxyhexanoate_dh_like"/>
    <property type="match status" value="1"/>
</dbReference>
<dbReference type="InterPro" id="IPR050129">
    <property type="entry name" value="Zn_alcohol_dh"/>
</dbReference>
<accession>A0ABQ5U5D8</accession>
<comment type="cofactor">
    <cofactor evidence="4">
        <name>Zn(2+)</name>
        <dbReference type="ChEBI" id="CHEBI:29105"/>
    </cofactor>
</comment>
<gene>
    <name evidence="6" type="ORF">GCM10007924_23450</name>
</gene>
<dbReference type="InterPro" id="IPR013154">
    <property type="entry name" value="ADH-like_N"/>
</dbReference>
<keyword evidence="3" id="KW-0560">Oxidoreductase</keyword>
<dbReference type="PANTHER" id="PTHR43401">
    <property type="entry name" value="L-THREONINE 3-DEHYDROGENASE"/>
    <property type="match status" value="1"/>
</dbReference>
<dbReference type="InterPro" id="IPR002328">
    <property type="entry name" value="ADH_Zn_CS"/>
</dbReference>
<dbReference type="SMART" id="SM00829">
    <property type="entry name" value="PKS_ER"/>
    <property type="match status" value="1"/>
</dbReference>
<evidence type="ECO:0000259" key="5">
    <source>
        <dbReference type="SMART" id="SM00829"/>
    </source>
</evidence>
<keyword evidence="7" id="KW-1185">Reference proteome</keyword>
<dbReference type="InterPro" id="IPR013149">
    <property type="entry name" value="ADH-like_C"/>
</dbReference>
<evidence type="ECO:0000256" key="1">
    <source>
        <dbReference type="ARBA" id="ARBA00022723"/>
    </source>
</evidence>
<comment type="similarity">
    <text evidence="4">Belongs to the zinc-containing alcohol dehydrogenase family.</text>
</comment>
<evidence type="ECO:0000256" key="2">
    <source>
        <dbReference type="ARBA" id="ARBA00022833"/>
    </source>
</evidence>
<evidence type="ECO:0000256" key="3">
    <source>
        <dbReference type="ARBA" id="ARBA00023002"/>
    </source>
</evidence>
<feature type="domain" description="Enoyl reductase (ER)" evidence="5">
    <location>
        <begin position="10"/>
        <end position="347"/>
    </location>
</feature>
<comment type="caution">
    <text evidence="6">The sequence shown here is derived from an EMBL/GenBank/DDBJ whole genome shotgun (WGS) entry which is preliminary data.</text>
</comment>
<dbReference type="InterPro" id="IPR020843">
    <property type="entry name" value="ER"/>
</dbReference>
<dbReference type="PANTHER" id="PTHR43401:SF4">
    <property type="entry name" value="D-ARABINOSE 1-DEHYDROGENASE (NADP(+))"/>
    <property type="match status" value="1"/>
</dbReference>
<reference evidence="6" key="1">
    <citation type="journal article" date="2014" name="Int. J. Syst. Evol. Microbiol.">
        <title>Complete genome of a new Firmicutes species belonging to the dominant human colonic microbiota ('Ruminococcus bicirculans') reveals two chromosomes and a selective capacity to utilize plant glucans.</title>
        <authorList>
            <consortium name="NISC Comparative Sequencing Program"/>
            <person name="Wegmann U."/>
            <person name="Louis P."/>
            <person name="Goesmann A."/>
            <person name="Henrissat B."/>
            <person name="Duncan S.H."/>
            <person name="Flint H.J."/>
        </authorList>
    </citation>
    <scope>NUCLEOTIDE SEQUENCE</scope>
    <source>
        <strain evidence="6">NBRC 103408</strain>
    </source>
</reference>
<dbReference type="EMBL" id="BSNF01000008">
    <property type="protein sequence ID" value="GLQ07124.1"/>
    <property type="molecule type" value="Genomic_DNA"/>
</dbReference>
<proteinExistence type="inferred from homology"/>
<evidence type="ECO:0000313" key="7">
    <source>
        <dbReference type="Proteomes" id="UP001161409"/>
    </source>
</evidence>
<dbReference type="Gene3D" id="3.40.50.720">
    <property type="entry name" value="NAD(P)-binding Rossmann-like Domain"/>
    <property type="match status" value="1"/>
</dbReference>
<reference evidence="6" key="2">
    <citation type="submission" date="2023-01" db="EMBL/GenBank/DDBJ databases">
        <title>Draft genome sequence of Sneathiella chinensis strain NBRC 103408.</title>
        <authorList>
            <person name="Sun Q."/>
            <person name="Mori K."/>
        </authorList>
    </citation>
    <scope>NUCLEOTIDE SEQUENCE</scope>
    <source>
        <strain evidence="6">NBRC 103408</strain>
    </source>
</reference>
<dbReference type="Pfam" id="PF00107">
    <property type="entry name" value="ADH_zinc_N"/>
    <property type="match status" value="1"/>
</dbReference>
<dbReference type="Proteomes" id="UP001161409">
    <property type="component" value="Unassembled WGS sequence"/>
</dbReference>
<evidence type="ECO:0000313" key="6">
    <source>
        <dbReference type="EMBL" id="GLQ07124.1"/>
    </source>
</evidence>
<organism evidence="6 7">
    <name type="scientific">Sneathiella chinensis</name>
    <dbReference type="NCBI Taxonomy" id="349750"/>
    <lineage>
        <taxon>Bacteria</taxon>
        <taxon>Pseudomonadati</taxon>
        <taxon>Pseudomonadota</taxon>
        <taxon>Alphaproteobacteria</taxon>
        <taxon>Sneathiellales</taxon>
        <taxon>Sneathiellaceae</taxon>
        <taxon>Sneathiella</taxon>
    </lineage>
</organism>
<name>A0ABQ5U5D8_9PROT</name>
<dbReference type="Pfam" id="PF08240">
    <property type="entry name" value="ADH_N"/>
    <property type="match status" value="1"/>
</dbReference>
<dbReference type="RefSeq" id="WP_169561193.1">
    <property type="nucleotide sequence ID" value="NZ_BSNF01000008.1"/>
</dbReference>
<dbReference type="InterPro" id="IPR011032">
    <property type="entry name" value="GroES-like_sf"/>
</dbReference>